<gene>
    <name evidence="1" type="ORF">DFQ08_103150</name>
</gene>
<evidence type="ECO:0000313" key="2">
    <source>
        <dbReference type="Proteomes" id="UP000253436"/>
    </source>
</evidence>
<evidence type="ECO:0000313" key="1">
    <source>
        <dbReference type="EMBL" id="RCW91322.1"/>
    </source>
</evidence>
<organism evidence="1 2">
    <name type="scientific">Winogradskyella arenosi</name>
    <dbReference type="NCBI Taxonomy" id="533325"/>
    <lineage>
        <taxon>Bacteria</taxon>
        <taxon>Pseudomonadati</taxon>
        <taxon>Bacteroidota</taxon>
        <taxon>Flavobacteriia</taxon>
        <taxon>Flavobacteriales</taxon>
        <taxon>Flavobacteriaceae</taxon>
        <taxon>Winogradskyella</taxon>
    </lineage>
</organism>
<dbReference type="AlphaFoldDB" id="A0A368ZDJ5"/>
<dbReference type="Proteomes" id="UP000253436">
    <property type="component" value="Unassembled WGS sequence"/>
</dbReference>
<keyword evidence="2" id="KW-1185">Reference proteome</keyword>
<accession>A0A368ZDJ5</accession>
<comment type="caution">
    <text evidence="1">The sequence shown here is derived from an EMBL/GenBank/DDBJ whole genome shotgun (WGS) entry which is preliminary data.</text>
</comment>
<sequence>MGIIEKAIYFSKISYSDNTIKIAVDKMIKMMSKVLFLIMSYF</sequence>
<protein>
    <submittedName>
        <fullName evidence="1">Uncharacterized protein</fullName>
    </submittedName>
</protein>
<proteinExistence type="predicted"/>
<dbReference type="EMBL" id="QPJO01000003">
    <property type="protein sequence ID" value="RCW91322.1"/>
    <property type="molecule type" value="Genomic_DNA"/>
</dbReference>
<name>A0A368ZDJ5_9FLAO</name>
<reference evidence="1 2" key="1">
    <citation type="submission" date="2018-07" db="EMBL/GenBank/DDBJ databases">
        <title>Genomic Encyclopedia of Type Strains, Phase III (KMG-III): the genomes of soil and plant-associated and newly described type strains.</title>
        <authorList>
            <person name="Whitman W."/>
        </authorList>
    </citation>
    <scope>NUCLEOTIDE SEQUENCE [LARGE SCALE GENOMIC DNA]</scope>
    <source>
        <strain evidence="1 2">CECT 7958</strain>
    </source>
</reference>